<keyword evidence="2" id="KW-0812">Transmembrane</keyword>
<evidence type="ECO:0000313" key="4">
    <source>
        <dbReference type="Proteomes" id="UP000318384"/>
    </source>
</evidence>
<keyword evidence="2" id="KW-0472">Membrane</keyword>
<feature type="transmembrane region" description="Helical" evidence="2">
    <location>
        <begin position="76"/>
        <end position="99"/>
    </location>
</feature>
<keyword evidence="2" id="KW-1133">Transmembrane helix</keyword>
<evidence type="ECO:0000256" key="2">
    <source>
        <dbReference type="SAM" id="Phobius"/>
    </source>
</evidence>
<feature type="coiled-coil region" evidence="1">
    <location>
        <begin position="23"/>
        <end position="53"/>
    </location>
</feature>
<reference evidence="3 4" key="1">
    <citation type="submission" date="2019-03" db="EMBL/GenBank/DDBJ databases">
        <title>Deep-cultivation of Planctomycetes and their phenomic and genomic characterization uncovers novel biology.</title>
        <authorList>
            <person name="Wiegand S."/>
            <person name="Jogler M."/>
            <person name="Boedeker C."/>
            <person name="Pinto D."/>
            <person name="Vollmers J."/>
            <person name="Rivas-Marin E."/>
            <person name="Kohn T."/>
            <person name="Peeters S.H."/>
            <person name="Heuer A."/>
            <person name="Rast P."/>
            <person name="Oberbeckmann S."/>
            <person name="Bunk B."/>
            <person name="Jeske O."/>
            <person name="Meyerdierks A."/>
            <person name="Storesund J.E."/>
            <person name="Kallscheuer N."/>
            <person name="Luecker S."/>
            <person name="Lage O.M."/>
            <person name="Pohl T."/>
            <person name="Merkel B.J."/>
            <person name="Hornburger P."/>
            <person name="Mueller R.-W."/>
            <person name="Bruemmer F."/>
            <person name="Labrenz M."/>
            <person name="Spormann A.M."/>
            <person name="Op den Camp H."/>
            <person name="Overmann J."/>
            <person name="Amann R."/>
            <person name="Jetten M.S.M."/>
            <person name="Mascher T."/>
            <person name="Medema M.H."/>
            <person name="Devos D.P."/>
            <person name="Kaster A.-K."/>
            <person name="Ovreas L."/>
            <person name="Rohde M."/>
            <person name="Galperin M.Y."/>
            <person name="Jogler C."/>
        </authorList>
    </citation>
    <scope>NUCLEOTIDE SEQUENCE [LARGE SCALE GENOMIC DNA]</scope>
    <source>
        <strain evidence="3 4">V202</strain>
    </source>
</reference>
<sequence>MDVAIGIAGLVGVPLLIWALIKLRIIETPKQSLERQMEEANDEAREIAKYRQLSPEGQLLYDLNKKQENIEYYARGIYWMILGSAIGTLILYFFTLLAFK</sequence>
<evidence type="ECO:0000256" key="1">
    <source>
        <dbReference type="SAM" id="Coils"/>
    </source>
</evidence>
<gene>
    <name evidence="3" type="ORF">V202x_01770</name>
</gene>
<protein>
    <submittedName>
        <fullName evidence="3">Uncharacterized protein</fullName>
    </submittedName>
</protein>
<proteinExistence type="predicted"/>
<organism evidence="3 4">
    <name type="scientific">Gimesia aquarii</name>
    <dbReference type="NCBI Taxonomy" id="2527964"/>
    <lineage>
        <taxon>Bacteria</taxon>
        <taxon>Pseudomonadati</taxon>
        <taxon>Planctomycetota</taxon>
        <taxon>Planctomycetia</taxon>
        <taxon>Planctomycetales</taxon>
        <taxon>Planctomycetaceae</taxon>
        <taxon>Gimesia</taxon>
    </lineage>
</organism>
<keyword evidence="1" id="KW-0175">Coiled coil</keyword>
<dbReference type="OrthoDB" id="10012612at2"/>
<dbReference type="AlphaFoldDB" id="A0A517WNJ9"/>
<accession>A0A517WNJ9</accession>
<evidence type="ECO:0000313" key="3">
    <source>
        <dbReference type="EMBL" id="QDU06834.1"/>
    </source>
</evidence>
<feature type="transmembrane region" description="Helical" evidence="2">
    <location>
        <begin position="6"/>
        <end position="25"/>
    </location>
</feature>
<dbReference type="EMBL" id="CP037422">
    <property type="protein sequence ID" value="QDU06834.1"/>
    <property type="molecule type" value="Genomic_DNA"/>
</dbReference>
<keyword evidence="4" id="KW-1185">Reference proteome</keyword>
<name>A0A517WNJ9_9PLAN</name>
<dbReference type="RefSeq" id="WP_145170327.1">
    <property type="nucleotide sequence ID" value="NZ_CP037422.1"/>
</dbReference>
<dbReference type="Proteomes" id="UP000318384">
    <property type="component" value="Chromosome"/>
</dbReference>